<dbReference type="STRING" id="467210.HMPREF1866_01224"/>
<organism evidence="1 2">
    <name type="scientific">Lachnoanaerobaculum saburreum</name>
    <dbReference type="NCBI Taxonomy" id="467210"/>
    <lineage>
        <taxon>Bacteria</taxon>
        <taxon>Bacillati</taxon>
        <taxon>Bacillota</taxon>
        <taxon>Clostridia</taxon>
        <taxon>Lachnospirales</taxon>
        <taxon>Lachnospiraceae</taxon>
        <taxon>Lachnoanaerobaculum</taxon>
    </lineage>
</organism>
<sequence length="262" mass="30024">MKIYNDWMCDLPSQFQDKNNIEILIKAFSRQLEDVLNVFKELDIKTDIDVAEGKNLDMAGSIVAMSRVEAASFAGVDVNTPLASDDIYRRILTYKKLRNTNSCTYYDIINGLQLIWGTSSPVYYREKPERPATIFLTMPKQDIDAGYTSFLKTLNIKPGGVSLVYESVYDDLFYLMFLEIFKVNKLKLGITLPIVQRSVSNGKTHIFIEKETKLAIGSKVRLIQDNCYMGYITIDKDPWTLNGEVILDGNRLLDSKIWKERL</sequence>
<name>A0A133ZRX5_9FIRM</name>
<keyword evidence="2" id="KW-1185">Reference proteome</keyword>
<comment type="caution">
    <text evidence="1">The sequence shown here is derived from an EMBL/GenBank/DDBJ whole genome shotgun (WGS) entry which is preliminary data.</text>
</comment>
<dbReference type="Proteomes" id="UP000070394">
    <property type="component" value="Unassembled WGS sequence"/>
</dbReference>
<dbReference type="EMBL" id="LSDA01000063">
    <property type="protein sequence ID" value="KXB58185.1"/>
    <property type="molecule type" value="Genomic_DNA"/>
</dbReference>
<evidence type="ECO:0000313" key="2">
    <source>
        <dbReference type="Proteomes" id="UP000070394"/>
    </source>
</evidence>
<accession>A0A133ZRX5</accession>
<dbReference type="PATRIC" id="fig|467210.3.peg.1214"/>
<proteinExistence type="predicted"/>
<protein>
    <submittedName>
        <fullName evidence="1">Uncharacterized protein</fullName>
    </submittedName>
</protein>
<dbReference type="AlphaFoldDB" id="A0A133ZRX5"/>
<dbReference type="RefSeq" id="WP_060931033.1">
    <property type="nucleotide sequence ID" value="NZ_KQ959812.1"/>
</dbReference>
<dbReference type="OrthoDB" id="2087775at2"/>
<reference evidence="2" key="1">
    <citation type="submission" date="2016-01" db="EMBL/GenBank/DDBJ databases">
        <authorList>
            <person name="Mitreva M."/>
            <person name="Pepin K.H."/>
            <person name="Mihindukulasuriya K.A."/>
            <person name="Fulton R."/>
            <person name="Fronick C."/>
            <person name="O'Laughlin M."/>
            <person name="Miner T."/>
            <person name="Herter B."/>
            <person name="Rosa B.A."/>
            <person name="Cordes M."/>
            <person name="Tomlinson C."/>
            <person name="Wollam A."/>
            <person name="Palsikar V.B."/>
            <person name="Mardis E.R."/>
            <person name="Wilson R.K."/>
        </authorList>
    </citation>
    <scope>NUCLEOTIDE SEQUENCE [LARGE SCALE GENOMIC DNA]</scope>
    <source>
        <strain evidence="2">DNF00896</strain>
    </source>
</reference>
<gene>
    <name evidence="1" type="ORF">HMPREF1866_01224</name>
</gene>
<evidence type="ECO:0000313" key="1">
    <source>
        <dbReference type="EMBL" id="KXB58185.1"/>
    </source>
</evidence>